<dbReference type="EMBL" id="CACSHJ010000089">
    <property type="protein sequence ID" value="CAA0382006.1"/>
    <property type="molecule type" value="Genomic_DNA"/>
</dbReference>
<evidence type="ECO:0000313" key="3">
    <source>
        <dbReference type="Proteomes" id="UP000426265"/>
    </source>
</evidence>
<evidence type="ECO:0000313" key="4">
    <source>
        <dbReference type="Proteomes" id="UP000434276"/>
    </source>
</evidence>
<dbReference type="ExpressionAtlas" id="A0A654F734">
    <property type="expression patterns" value="baseline and differential"/>
</dbReference>
<reference evidence="2 3" key="1">
    <citation type="submission" date="2019-11" db="EMBL/GenBank/DDBJ databases">
        <authorList>
            <person name="Jiao W.-B."/>
            <person name="Schneeberger K."/>
        </authorList>
    </citation>
    <scope>NUCLEOTIDE SEQUENCE [LARGE SCALE GENOMIC DNA]</scope>
    <source>
        <strain evidence="3">cv. An-1</strain>
        <strain evidence="4">cv. C24</strain>
    </source>
</reference>
<sequence length="101" mass="12087">MLFRKGVVRGLDPARKLTTSRLSTILSRVFCPNSYFFLFLFFRDSLIFRFQIEIIVNVTCITEIYSRSLGKMRILFGNVSRNDQDLDYHLVSFHQYFFDKR</sequence>
<protein>
    <submittedName>
        <fullName evidence="2">Uncharacterized protein</fullName>
    </submittedName>
</protein>
<dbReference type="OrthoDB" id="10288322at2759"/>
<dbReference type="AlphaFoldDB" id="A0A654F734"/>
<organism evidence="2 3">
    <name type="scientific">Arabidopsis thaliana</name>
    <name type="common">Mouse-ear cress</name>
    <dbReference type="NCBI Taxonomy" id="3702"/>
    <lineage>
        <taxon>Eukaryota</taxon>
        <taxon>Viridiplantae</taxon>
        <taxon>Streptophyta</taxon>
        <taxon>Embryophyta</taxon>
        <taxon>Tracheophyta</taxon>
        <taxon>Spermatophyta</taxon>
        <taxon>Magnoliopsida</taxon>
        <taxon>eudicotyledons</taxon>
        <taxon>Gunneridae</taxon>
        <taxon>Pentapetalae</taxon>
        <taxon>rosids</taxon>
        <taxon>malvids</taxon>
        <taxon>Brassicales</taxon>
        <taxon>Brassicaceae</taxon>
        <taxon>Camelineae</taxon>
        <taxon>Arabidopsis</taxon>
    </lineage>
</organism>
<dbReference type="Proteomes" id="UP000426265">
    <property type="component" value="Unassembled WGS sequence"/>
</dbReference>
<dbReference type="RefSeq" id="NP_566382.5">
    <property type="nucleotide sequence ID" value="NM_111930.3"/>
</dbReference>
<proteinExistence type="predicted"/>
<evidence type="ECO:0000313" key="2">
    <source>
        <dbReference type="EMBL" id="VYS56960.1"/>
    </source>
</evidence>
<gene>
    <name evidence="2" type="ORF">AN1_LOCUS12411</name>
    <name evidence="1" type="ORF">C24_LOCUS12240</name>
</gene>
<evidence type="ECO:0000313" key="1">
    <source>
        <dbReference type="EMBL" id="CAA0382006.1"/>
    </source>
</evidence>
<dbReference type="KEGG" id="ath:AT3G10930"/>
<accession>A0A654F734</accession>
<name>A0A654F734_ARATH</name>
<dbReference type="Proteomes" id="UP000434276">
    <property type="component" value="Unassembled WGS sequence"/>
</dbReference>
<dbReference type="EMBL" id="CACRSJ010000106">
    <property type="protein sequence ID" value="VYS56960.1"/>
    <property type="molecule type" value="Genomic_DNA"/>
</dbReference>